<dbReference type="SFLD" id="SFLDG01067">
    <property type="entry name" value="SPASM/twitch_domain_containing"/>
    <property type="match status" value="1"/>
</dbReference>
<keyword evidence="8" id="KW-0411">Iron-sulfur</keyword>
<dbReference type="InterPro" id="IPR010505">
    <property type="entry name" value="MoaA_twitch"/>
</dbReference>
<dbReference type="GO" id="GO:0051539">
    <property type="term" value="F:4 iron, 4 sulfur cluster binding"/>
    <property type="evidence" value="ECO:0007669"/>
    <property type="project" value="UniProtKB-KW"/>
</dbReference>
<dbReference type="GO" id="GO:0005525">
    <property type="term" value="F:GTP binding"/>
    <property type="evidence" value="ECO:0007669"/>
    <property type="project" value="UniProtKB-KW"/>
</dbReference>
<keyword evidence="9" id="KW-0342">GTP-binding</keyword>
<keyword evidence="15" id="KW-1185">Reference proteome</keyword>
<dbReference type="SFLD" id="SFLDS00029">
    <property type="entry name" value="Radical_SAM"/>
    <property type="match status" value="1"/>
</dbReference>
<protein>
    <recommendedName>
        <fullName evidence="2">GTP 3',8-cyclase</fullName>
        <ecNumber evidence="2">4.1.99.22</ecNumber>
    </recommendedName>
</protein>
<dbReference type="CDD" id="cd01335">
    <property type="entry name" value="Radical_SAM"/>
    <property type="match status" value="1"/>
</dbReference>
<keyword evidence="11" id="KW-0456">Lyase</keyword>
<comment type="caution">
    <text evidence="14">The sequence shown here is derived from an EMBL/GenBank/DDBJ whole genome shotgun (WGS) entry which is preliminary data.</text>
</comment>
<evidence type="ECO:0000256" key="12">
    <source>
        <dbReference type="ARBA" id="ARBA00048697"/>
    </source>
</evidence>
<evidence type="ECO:0000313" key="15">
    <source>
        <dbReference type="Proteomes" id="UP000249248"/>
    </source>
</evidence>
<reference evidence="14 15" key="1">
    <citation type="submission" date="2018-06" db="EMBL/GenBank/DDBJ databases">
        <title>The draft genome sequence of Crocinitomix sp. SM1701.</title>
        <authorList>
            <person name="Zhang X."/>
        </authorList>
    </citation>
    <scope>NUCLEOTIDE SEQUENCE [LARGE SCALE GENOMIC DNA]</scope>
    <source>
        <strain evidence="14 15">SM1701</strain>
    </source>
</reference>
<dbReference type="SFLD" id="SFLDG01386">
    <property type="entry name" value="main_SPASM_domain-containing"/>
    <property type="match status" value="1"/>
</dbReference>
<dbReference type="PROSITE" id="PS51918">
    <property type="entry name" value="RADICAL_SAM"/>
    <property type="match status" value="1"/>
</dbReference>
<dbReference type="Gene3D" id="3.20.20.70">
    <property type="entry name" value="Aldolase class I"/>
    <property type="match status" value="1"/>
</dbReference>
<evidence type="ECO:0000256" key="10">
    <source>
        <dbReference type="ARBA" id="ARBA00023150"/>
    </source>
</evidence>
<dbReference type="Pfam" id="PF06463">
    <property type="entry name" value="Mob_synth_C"/>
    <property type="match status" value="1"/>
</dbReference>
<dbReference type="InterPro" id="IPR000385">
    <property type="entry name" value="MoaA_NifB_PqqE_Fe-S-bd_CS"/>
</dbReference>
<dbReference type="InterPro" id="IPR007197">
    <property type="entry name" value="rSAM"/>
</dbReference>
<dbReference type="GO" id="GO:0006777">
    <property type="term" value="P:Mo-molybdopterin cofactor biosynthetic process"/>
    <property type="evidence" value="ECO:0007669"/>
    <property type="project" value="UniProtKB-KW"/>
</dbReference>
<evidence type="ECO:0000256" key="11">
    <source>
        <dbReference type="ARBA" id="ARBA00023239"/>
    </source>
</evidence>
<dbReference type="SMART" id="SM00729">
    <property type="entry name" value="Elp3"/>
    <property type="match status" value="1"/>
</dbReference>
<sequence>MIDNFNRKHNYLRISLTERCNLRCFYCMPEDGVPLRHKAHFMTSEEIVALAKIFVAQGVDKIRITGGEPLIKKDFENIITNLGALNVKLHLTTNGILVDKYISVFKKVGLKDINVSIDSLKEEKFNAITKRKYFQKVMDNIQLLLKEDFKVKLNVVLMKDWNEDEIISFIELSKNNKLAIRFIEFMPFDGNQWDTSKVVTYHQIMDRVQNHFGPQNVLQISPLSNDTAKNFLVKGYVGTFGIISSVTNPFCDSCNRLRLTADGKLKNCLFSAGETDLLTAYRKEEDVLPLIQQSLNNKHAARAGIGLFNNENKKLFEANRNMTSIGG</sequence>
<evidence type="ECO:0000256" key="8">
    <source>
        <dbReference type="ARBA" id="ARBA00023014"/>
    </source>
</evidence>
<evidence type="ECO:0000259" key="13">
    <source>
        <dbReference type="PROSITE" id="PS51918"/>
    </source>
</evidence>
<evidence type="ECO:0000256" key="5">
    <source>
        <dbReference type="ARBA" id="ARBA00022723"/>
    </source>
</evidence>
<keyword evidence="7" id="KW-0408">Iron</keyword>
<evidence type="ECO:0000256" key="2">
    <source>
        <dbReference type="ARBA" id="ARBA00012167"/>
    </source>
</evidence>
<dbReference type="AlphaFoldDB" id="A0A2W1NGE7"/>
<gene>
    <name evidence="14" type="primary">moaA</name>
    <name evidence="14" type="ORF">DNU06_10205</name>
</gene>
<keyword evidence="5" id="KW-0479">Metal-binding</keyword>
<dbReference type="InterPro" id="IPR058240">
    <property type="entry name" value="rSAM_sf"/>
</dbReference>
<dbReference type="UniPathway" id="UPA00344"/>
<dbReference type="NCBIfam" id="TIGR02666">
    <property type="entry name" value="moaA"/>
    <property type="match status" value="1"/>
</dbReference>
<name>A0A2W1NGE7_9FLAO</name>
<dbReference type="CDD" id="cd21117">
    <property type="entry name" value="Twitch_MoaA"/>
    <property type="match status" value="1"/>
</dbReference>
<dbReference type="EMBL" id="QKSB01000005">
    <property type="protein sequence ID" value="PZE17106.1"/>
    <property type="molecule type" value="Genomic_DNA"/>
</dbReference>
<dbReference type="Proteomes" id="UP000249248">
    <property type="component" value="Unassembled WGS sequence"/>
</dbReference>
<evidence type="ECO:0000256" key="9">
    <source>
        <dbReference type="ARBA" id="ARBA00023134"/>
    </source>
</evidence>
<evidence type="ECO:0000256" key="4">
    <source>
        <dbReference type="ARBA" id="ARBA00022691"/>
    </source>
</evidence>
<dbReference type="GO" id="GO:0061799">
    <property type="term" value="F:cyclic pyranopterin monophosphate synthase activity"/>
    <property type="evidence" value="ECO:0007669"/>
    <property type="project" value="TreeGrafter"/>
</dbReference>
<comment type="cofactor">
    <cofactor evidence="1">
        <name>[4Fe-4S] cluster</name>
        <dbReference type="ChEBI" id="CHEBI:49883"/>
    </cofactor>
</comment>
<dbReference type="InterPro" id="IPR013785">
    <property type="entry name" value="Aldolase_TIM"/>
</dbReference>
<dbReference type="GO" id="GO:0061798">
    <property type="term" value="F:GTP 3',8'-cyclase activity"/>
    <property type="evidence" value="ECO:0007669"/>
    <property type="project" value="UniProtKB-EC"/>
</dbReference>
<keyword evidence="6" id="KW-0547">Nucleotide-binding</keyword>
<dbReference type="PANTHER" id="PTHR22960">
    <property type="entry name" value="MOLYBDOPTERIN COFACTOR SYNTHESIS PROTEIN A"/>
    <property type="match status" value="1"/>
</dbReference>
<dbReference type="InterPro" id="IPR050105">
    <property type="entry name" value="MoCo_biosynth_MoaA/MoaC"/>
</dbReference>
<dbReference type="InterPro" id="IPR040064">
    <property type="entry name" value="MoaA-like"/>
</dbReference>
<keyword evidence="10" id="KW-0501">Molybdenum cofactor biosynthesis</keyword>
<dbReference type="PANTHER" id="PTHR22960:SF0">
    <property type="entry name" value="MOLYBDENUM COFACTOR BIOSYNTHESIS PROTEIN 1"/>
    <property type="match status" value="1"/>
</dbReference>
<evidence type="ECO:0000256" key="3">
    <source>
        <dbReference type="ARBA" id="ARBA00022485"/>
    </source>
</evidence>
<dbReference type="InterPro" id="IPR013483">
    <property type="entry name" value="MoaA"/>
</dbReference>
<accession>A0A2W1NGE7</accession>
<dbReference type="InterPro" id="IPR006638">
    <property type="entry name" value="Elp3/MiaA/NifB-like_rSAM"/>
</dbReference>
<keyword evidence="4" id="KW-0949">S-adenosyl-L-methionine</keyword>
<evidence type="ECO:0000256" key="1">
    <source>
        <dbReference type="ARBA" id="ARBA00001966"/>
    </source>
</evidence>
<dbReference type="PROSITE" id="PS01305">
    <property type="entry name" value="MOAA_NIFB_PQQE"/>
    <property type="match status" value="1"/>
</dbReference>
<dbReference type="Pfam" id="PF04055">
    <property type="entry name" value="Radical_SAM"/>
    <property type="match status" value="1"/>
</dbReference>
<proteinExistence type="predicted"/>
<comment type="catalytic activity">
    <reaction evidence="12">
        <text>GTP + AH2 + S-adenosyl-L-methionine = (8S)-3',8-cyclo-7,8-dihydroguanosine 5'-triphosphate + 5'-deoxyadenosine + L-methionine + A + H(+)</text>
        <dbReference type="Rhea" id="RHEA:49576"/>
        <dbReference type="ChEBI" id="CHEBI:13193"/>
        <dbReference type="ChEBI" id="CHEBI:15378"/>
        <dbReference type="ChEBI" id="CHEBI:17319"/>
        <dbReference type="ChEBI" id="CHEBI:17499"/>
        <dbReference type="ChEBI" id="CHEBI:37565"/>
        <dbReference type="ChEBI" id="CHEBI:57844"/>
        <dbReference type="ChEBI" id="CHEBI:59789"/>
        <dbReference type="ChEBI" id="CHEBI:131766"/>
        <dbReference type="EC" id="4.1.99.22"/>
    </reaction>
</comment>
<evidence type="ECO:0000256" key="6">
    <source>
        <dbReference type="ARBA" id="ARBA00022741"/>
    </source>
</evidence>
<dbReference type="EC" id="4.1.99.22" evidence="2"/>
<dbReference type="SUPFAM" id="SSF102114">
    <property type="entry name" value="Radical SAM enzymes"/>
    <property type="match status" value="1"/>
</dbReference>
<evidence type="ECO:0000313" key="14">
    <source>
        <dbReference type="EMBL" id="PZE17106.1"/>
    </source>
</evidence>
<dbReference type="GO" id="GO:0046872">
    <property type="term" value="F:metal ion binding"/>
    <property type="evidence" value="ECO:0007669"/>
    <property type="project" value="UniProtKB-KW"/>
</dbReference>
<dbReference type="RefSeq" id="WP_111063230.1">
    <property type="nucleotide sequence ID" value="NZ_JBHUCU010000032.1"/>
</dbReference>
<dbReference type="OrthoDB" id="9763993at2"/>
<feature type="domain" description="Radical SAM core" evidence="13">
    <location>
        <begin position="4"/>
        <end position="215"/>
    </location>
</feature>
<dbReference type="SFLD" id="SFLDG01383">
    <property type="entry name" value="cyclic_pyranopterin_phosphate"/>
    <property type="match status" value="1"/>
</dbReference>
<evidence type="ECO:0000256" key="7">
    <source>
        <dbReference type="ARBA" id="ARBA00023004"/>
    </source>
</evidence>
<keyword evidence="3" id="KW-0004">4Fe-4S</keyword>
<organism evidence="14 15">
    <name type="scientific">Putridiphycobacter roseus</name>
    <dbReference type="NCBI Taxonomy" id="2219161"/>
    <lineage>
        <taxon>Bacteria</taxon>
        <taxon>Pseudomonadati</taxon>
        <taxon>Bacteroidota</taxon>
        <taxon>Flavobacteriia</taxon>
        <taxon>Flavobacteriales</taxon>
        <taxon>Crocinitomicaceae</taxon>
        <taxon>Putridiphycobacter</taxon>
    </lineage>
</organism>